<accession>A0A162B847</accession>
<dbReference type="PANTHER" id="PTHR38096">
    <property type="entry name" value="ENTEROBACTIN SYNTHASE COMPONENT D"/>
    <property type="match status" value="1"/>
</dbReference>
<keyword evidence="13" id="KW-0479">Metal-binding</keyword>
<comment type="subunit">
    <text evidence="4">EntB, EntD, EntE, and EntF form a multienzyme complex called enterobactin synthase.</text>
</comment>
<feature type="binding site" evidence="12">
    <location>
        <begin position="94"/>
        <end position="95"/>
    </location>
    <ligand>
        <name>CoA</name>
        <dbReference type="ChEBI" id="CHEBI:57287"/>
    </ligand>
</feature>
<dbReference type="InterPro" id="IPR037143">
    <property type="entry name" value="4-PPantetheinyl_Trfase_dom_sf"/>
</dbReference>
<sequence length="228" mass="25943">MHITEQSPFTPILNYSFHSRAFDASQYQDDDYIYFNQPLPNKLQRAVAKRKAEYLAGRVCAAKAMIPLGITHFEVHSGEDRAPIWPAKIRGAITHSKGIAMAMVTDAENVLGIGIDIEHYMADKQELELQSQILREDENEAFAQLGQLHDKPLTLVFSAKESIYKALYGQVQRFFGFDAARLIDCSENSLRFSLTSTLHETLPQGFEITVFYQYAHNMVLTECVHLRQ</sequence>
<dbReference type="GO" id="GO:0009239">
    <property type="term" value="P:enterobactin biosynthetic process"/>
    <property type="evidence" value="ECO:0007669"/>
    <property type="project" value="UniProtKB-UniPathway"/>
</dbReference>
<dbReference type="Pfam" id="PF17837">
    <property type="entry name" value="4PPT_N"/>
    <property type="match status" value="1"/>
</dbReference>
<dbReference type="PRINTS" id="PR01399">
    <property type="entry name" value="ENTSNTHTASED"/>
</dbReference>
<dbReference type="UniPathway" id="UPA00017"/>
<dbReference type="PATRIC" id="fig|1365257.3.peg.1612"/>
<keyword evidence="13" id="KW-0460">Magnesium</keyword>
<feature type="domain" description="4'-phosphopantetheinyl transferase" evidence="14">
    <location>
        <begin position="112"/>
        <end position="196"/>
    </location>
</feature>
<evidence type="ECO:0000256" key="3">
    <source>
        <dbReference type="ARBA" id="ARBA00008342"/>
    </source>
</evidence>
<protein>
    <recommendedName>
        <fullName evidence="5">Enterobactin synthase component D</fullName>
    </recommendedName>
    <alternativeName>
        <fullName evidence="8">4'-phosphopantetheinyl transferase EntD</fullName>
    </alternativeName>
    <alternativeName>
        <fullName evidence="9">Enterochelin synthase D</fullName>
    </alternativeName>
</protein>
<reference evidence="16 17" key="1">
    <citation type="submission" date="2013-07" db="EMBL/GenBank/DDBJ databases">
        <title>Comparative Genomic and Metabolomic Analysis of Twelve Strains of Pseudoalteromonas luteoviolacea.</title>
        <authorList>
            <person name="Vynne N.G."/>
            <person name="Mansson M."/>
            <person name="Gram L."/>
        </authorList>
    </citation>
    <scope>NUCLEOTIDE SEQUENCE [LARGE SCALE GENOMIC DNA]</scope>
    <source>
        <strain evidence="16 17">S4060-1</strain>
    </source>
</reference>
<comment type="function">
    <text evidence="1">Involved in the biosynthesis of the siderophore enterobactin (enterochelin), which is a macrocyclic trimeric lactone of N-(2,3-dihydroxybenzoyl)-serine. The serine trilactone serves as a scaffolding for the three catechol functionalities that provide hexadentate coordination for the tightly ligated iron(2+) atoms. Plays an essential role in the assembly of the enterobactin by catalyzing the transfer of the 4'-phosphopantetheine (Ppant) moiety from coenzyme A to the apo-domains of both EntB (ArCP domain) and EntF (PCP domain) to yield their holo-forms which make them competent for the activation of 2,3-dihydroxybenzoate (DHB) and L-serine, respectively.</text>
</comment>
<dbReference type="GO" id="GO:0009366">
    <property type="term" value="C:enterobactin synthetase complex"/>
    <property type="evidence" value="ECO:0007669"/>
    <property type="project" value="InterPro"/>
</dbReference>
<feature type="binding site" evidence="13">
    <location>
        <position position="116"/>
    </location>
    <ligand>
        <name>Mg(2+)</name>
        <dbReference type="ChEBI" id="CHEBI:18420"/>
    </ligand>
</feature>
<feature type="binding site" evidence="12">
    <location>
        <position position="50"/>
    </location>
    <ligand>
        <name>CoA</name>
        <dbReference type="ChEBI" id="CHEBI:57287"/>
    </ligand>
</feature>
<evidence type="ECO:0000256" key="12">
    <source>
        <dbReference type="PIRSR" id="PIRSR603542-1"/>
    </source>
</evidence>
<evidence type="ECO:0000313" key="16">
    <source>
        <dbReference type="EMBL" id="KZN68124.1"/>
    </source>
</evidence>
<comment type="similarity">
    <text evidence="3">Belongs to the P-Pant transferase superfamily. EntD family.</text>
</comment>
<evidence type="ECO:0000256" key="10">
    <source>
        <dbReference type="ARBA" id="ARBA00049176"/>
    </source>
</evidence>
<organism evidence="16 17">
    <name type="scientific">Pseudoalteromonas luteoviolacea S4060-1</name>
    <dbReference type="NCBI Taxonomy" id="1365257"/>
    <lineage>
        <taxon>Bacteria</taxon>
        <taxon>Pseudomonadati</taxon>
        <taxon>Pseudomonadota</taxon>
        <taxon>Gammaproteobacteria</taxon>
        <taxon>Alteromonadales</taxon>
        <taxon>Pseudoalteromonadaceae</taxon>
        <taxon>Pseudoalteromonas</taxon>
    </lineage>
</organism>
<comment type="pathway">
    <text evidence="2">Siderophore biosynthesis; enterobactin biosynthesis.</text>
</comment>
<comment type="catalytic activity">
    <reaction evidence="11">
        <text>apo-[peptidyl-carrier protein] + CoA = holo-[peptidyl-carrier protein] + adenosine 3',5'-bisphosphate + H(+)</text>
        <dbReference type="Rhea" id="RHEA:46228"/>
        <dbReference type="Rhea" id="RHEA-COMP:11479"/>
        <dbReference type="Rhea" id="RHEA-COMP:11480"/>
        <dbReference type="ChEBI" id="CHEBI:15378"/>
        <dbReference type="ChEBI" id="CHEBI:29999"/>
        <dbReference type="ChEBI" id="CHEBI:57287"/>
        <dbReference type="ChEBI" id="CHEBI:58343"/>
        <dbReference type="ChEBI" id="CHEBI:64479"/>
    </reaction>
</comment>
<evidence type="ECO:0000259" key="14">
    <source>
        <dbReference type="Pfam" id="PF01648"/>
    </source>
</evidence>
<evidence type="ECO:0000256" key="1">
    <source>
        <dbReference type="ARBA" id="ARBA00003937"/>
    </source>
</evidence>
<evidence type="ECO:0000256" key="6">
    <source>
        <dbReference type="ARBA" id="ARBA00022679"/>
    </source>
</evidence>
<dbReference type="PANTHER" id="PTHR38096:SF1">
    <property type="entry name" value="ENTEROBACTIN SYNTHASE COMPONENT D"/>
    <property type="match status" value="1"/>
</dbReference>
<feature type="binding site" evidence="13">
    <location>
        <position position="117"/>
    </location>
    <ligand>
        <name>Mg(2+)</name>
        <dbReference type="ChEBI" id="CHEBI:18420"/>
    </ligand>
</feature>
<dbReference type="EMBL" id="AUXX01000010">
    <property type="protein sequence ID" value="KZN68124.1"/>
    <property type="molecule type" value="Genomic_DNA"/>
</dbReference>
<evidence type="ECO:0000256" key="2">
    <source>
        <dbReference type="ARBA" id="ARBA00004993"/>
    </source>
</evidence>
<keyword evidence="7" id="KW-0259">Enterobactin biosynthesis</keyword>
<name>A0A162B847_9GAMM</name>
<dbReference type="Pfam" id="PF01648">
    <property type="entry name" value="ACPS"/>
    <property type="match status" value="1"/>
</dbReference>
<evidence type="ECO:0000259" key="15">
    <source>
        <dbReference type="Pfam" id="PF17837"/>
    </source>
</evidence>
<feature type="binding site" evidence="12">
    <location>
        <position position="165"/>
    </location>
    <ligand>
        <name>CoA</name>
        <dbReference type="ChEBI" id="CHEBI:57287"/>
    </ligand>
</feature>
<evidence type="ECO:0000256" key="7">
    <source>
        <dbReference type="ARBA" id="ARBA00023191"/>
    </source>
</evidence>
<feature type="binding site" evidence="12">
    <location>
        <position position="58"/>
    </location>
    <ligand>
        <name>CoA</name>
        <dbReference type="ChEBI" id="CHEBI:57287"/>
    </ligand>
</feature>
<dbReference type="InterPro" id="IPR008278">
    <property type="entry name" value="4-PPantetheinyl_Trfase_dom"/>
</dbReference>
<dbReference type="InterPro" id="IPR041354">
    <property type="entry name" value="4PPT_N"/>
</dbReference>
<dbReference type="Gene3D" id="3.90.470.20">
    <property type="entry name" value="4'-phosphopantetheinyl transferase domain"/>
    <property type="match status" value="1"/>
</dbReference>
<dbReference type="AlphaFoldDB" id="A0A162B847"/>
<feature type="binding site" evidence="12">
    <location>
        <position position="116"/>
    </location>
    <ligand>
        <name>CoA</name>
        <dbReference type="ChEBI" id="CHEBI:57287"/>
    </ligand>
</feature>
<feature type="domain" description="4'-phosphopantetheinyl transferase N-terminal" evidence="15">
    <location>
        <begin position="42"/>
        <end position="104"/>
    </location>
</feature>
<dbReference type="GO" id="GO:0000287">
    <property type="term" value="F:magnesium ion binding"/>
    <property type="evidence" value="ECO:0007669"/>
    <property type="project" value="InterPro"/>
</dbReference>
<proteinExistence type="inferred from homology"/>
<comment type="caution">
    <text evidence="16">The sequence shown here is derived from an EMBL/GenBank/DDBJ whole genome shotgun (WGS) entry which is preliminary data.</text>
</comment>
<comment type="catalytic activity">
    <reaction evidence="10">
        <text>apo-[aryl-carrier protein] + CoA = holo-[aryl-carrier protein] + adenosine 3',5'-bisphosphate + H(+)</text>
        <dbReference type="Rhea" id="RHEA:48404"/>
        <dbReference type="Rhea" id="RHEA-COMP:15903"/>
        <dbReference type="Rhea" id="RHEA-COMP:17557"/>
        <dbReference type="ChEBI" id="CHEBI:15378"/>
        <dbReference type="ChEBI" id="CHEBI:29999"/>
        <dbReference type="ChEBI" id="CHEBI:57287"/>
        <dbReference type="ChEBI" id="CHEBI:58343"/>
        <dbReference type="ChEBI" id="CHEBI:64479"/>
    </reaction>
</comment>
<evidence type="ECO:0000256" key="8">
    <source>
        <dbReference type="ARBA" id="ARBA00029894"/>
    </source>
</evidence>
<dbReference type="RefSeq" id="WP_063380624.1">
    <property type="nucleotide sequence ID" value="NZ_AUXX01000010.1"/>
</dbReference>
<gene>
    <name evidence="16" type="ORF">N478_15990</name>
</gene>
<dbReference type="InterPro" id="IPR003542">
    <property type="entry name" value="Enbac_synth_compD-like"/>
</dbReference>
<evidence type="ECO:0000256" key="13">
    <source>
        <dbReference type="PIRSR" id="PIRSR603542-2"/>
    </source>
</evidence>
<dbReference type="GO" id="GO:0008897">
    <property type="term" value="F:holo-[acyl-carrier-protein] synthase activity"/>
    <property type="evidence" value="ECO:0007669"/>
    <property type="project" value="InterPro"/>
</dbReference>
<dbReference type="SUPFAM" id="SSF56214">
    <property type="entry name" value="4'-phosphopantetheinyl transferase"/>
    <property type="match status" value="1"/>
</dbReference>
<feature type="binding site" evidence="12">
    <location>
        <position position="161"/>
    </location>
    <ligand>
        <name>CoA</name>
        <dbReference type="ChEBI" id="CHEBI:57287"/>
    </ligand>
</feature>
<dbReference type="GO" id="GO:0005886">
    <property type="term" value="C:plasma membrane"/>
    <property type="evidence" value="ECO:0007669"/>
    <property type="project" value="TreeGrafter"/>
</dbReference>
<feature type="binding site" evidence="13">
    <location>
        <position position="118"/>
    </location>
    <ligand>
        <name>Mg(2+)</name>
        <dbReference type="ChEBI" id="CHEBI:18420"/>
    </ligand>
</feature>
<comment type="cofactor">
    <cofactor evidence="13">
        <name>Mg(2+)</name>
        <dbReference type="ChEBI" id="CHEBI:18420"/>
    </cofactor>
</comment>
<evidence type="ECO:0000256" key="4">
    <source>
        <dbReference type="ARBA" id="ARBA00011503"/>
    </source>
</evidence>
<evidence type="ECO:0000256" key="9">
    <source>
        <dbReference type="ARBA" id="ARBA00031996"/>
    </source>
</evidence>
<evidence type="ECO:0000256" key="5">
    <source>
        <dbReference type="ARBA" id="ARBA00019087"/>
    </source>
</evidence>
<evidence type="ECO:0000256" key="11">
    <source>
        <dbReference type="ARBA" id="ARBA00049191"/>
    </source>
</evidence>
<evidence type="ECO:0000313" key="17">
    <source>
        <dbReference type="Proteomes" id="UP000076661"/>
    </source>
</evidence>
<keyword evidence="6" id="KW-0808">Transferase</keyword>
<dbReference type="Proteomes" id="UP000076661">
    <property type="component" value="Unassembled WGS sequence"/>
</dbReference>